<proteinExistence type="predicted"/>
<name>A0A4Y9RTZ8_9CAUL</name>
<accession>A0A4Y9RTZ8</accession>
<reference evidence="2 3" key="1">
    <citation type="submission" date="2019-03" db="EMBL/GenBank/DDBJ databases">
        <title>Draft genome of Brevundimonas sp. a heavy metal resistant soil bacteria.</title>
        <authorList>
            <person name="Soto J."/>
        </authorList>
    </citation>
    <scope>NUCLEOTIDE SEQUENCE [LARGE SCALE GENOMIC DNA]</scope>
    <source>
        <strain evidence="2 3">B-10</strain>
    </source>
</reference>
<comment type="caution">
    <text evidence="2">The sequence shown here is derived from an EMBL/GenBank/DDBJ whole genome shotgun (WGS) entry which is preliminary data.</text>
</comment>
<dbReference type="EMBL" id="SPVH01000007">
    <property type="protein sequence ID" value="TFW11039.1"/>
    <property type="molecule type" value="Genomic_DNA"/>
</dbReference>
<evidence type="ECO:0000256" key="1">
    <source>
        <dbReference type="SAM" id="SignalP"/>
    </source>
</evidence>
<evidence type="ECO:0008006" key="4">
    <source>
        <dbReference type="Google" id="ProtNLM"/>
    </source>
</evidence>
<keyword evidence="3" id="KW-1185">Reference proteome</keyword>
<dbReference type="RefSeq" id="WP_135195867.1">
    <property type="nucleotide sequence ID" value="NZ_SPVH01000007.1"/>
</dbReference>
<protein>
    <recommendedName>
        <fullName evidence="4">DUF2927 domain-containing protein</fullName>
    </recommendedName>
</protein>
<gene>
    <name evidence="2" type="ORF">EGY25_15255</name>
</gene>
<feature type="signal peptide" evidence="1">
    <location>
        <begin position="1"/>
        <end position="21"/>
    </location>
</feature>
<keyword evidence="1" id="KW-0732">Signal</keyword>
<feature type="chain" id="PRO_5021248375" description="DUF2927 domain-containing protein" evidence="1">
    <location>
        <begin position="22"/>
        <end position="307"/>
    </location>
</feature>
<dbReference type="Proteomes" id="UP000298216">
    <property type="component" value="Unassembled WGS sequence"/>
</dbReference>
<dbReference type="OrthoDB" id="7218943at2"/>
<dbReference type="AlphaFoldDB" id="A0A4Y9RTZ8"/>
<organism evidence="2 3">
    <name type="scientific">Brevundimonas intermedia</name>
    <dbReference type="NCBI Taxonomy" id="74315"/>
    <lineage>
        <taxon>Bacteria</taxon>
        <taxon>Pseudomonadati</taxon>
        <taxon>Pseudomonadota</taxon>
        <taxon>Alphaproteobacteria</taxon>
        <taxon>Caulobacterales</taxon>
        <taxon>Caulobacteraceae</taxon>
        <taxon>Brevundimonas</taxon>
    </lineage>
</organism>
<evidence type="ECO:0000313" key="3">
    <source>
        <dbReference type="Proteomes" id="UP000298216"/>
    </source>
</evidence>
<sequence>MNMLVALLSTAALSIAVPAFAQEQASASPQTPAELGDVEVTGRRLEPQVQSFIDDIAAPPRGRGLARWDRTICVGVANMDERYAQFMVDRVAKAAVDVGLEVGEPGCRPDIMVVASADAKALASALVDDNPQGFRPARSNTDLGSQALRRFKTTDAPVRWWHVSLPVSADTGEIAVRLDNEEPPTITVRDASRLRSNIRDDLARVIIILDVSKIGTVGFGALSDYVAMIALAQVEPDADANGYDSVLNLFSPEADRLAGLTQWDRDYLASLYRANRNRARPTQQARDIVRGMVGERDDRVEANDRQP</sequence>
<evidence type="ECO:0000313" key="2">
    <source>
        <dbReference type="EMBL" id="TFW11039.1"/>
    </source>
</evidence>